<dbReference type="Gene3D" id="3.40.50.1820">
    <property type="entry name" value="alpha/beta hydrolase"/>
    <property type="match status" value="1"/>
</dbReference>
<name>A0ABN5LLR7_9BACT</name>
<evidence type="ECO:0000259" key="2">
    <source>
        <dbReference type="Pfam" id="PF13472"/>
    </source>
</evidence>
<dbReference type="InterPro" id="IPR013830">
    <property type="entry name" value="SGNH_hydro"/>
</dbReference>
<dbReference type="Pfam" id="PF13472">
    <property type="entry name" value="Lipase_GDSL_2"/>
    <property type="match status" value="1"/>
</dbReference>
<dbReference type="Gene3D" id="3.40.50.1110">
    <property type="entry name" value="SGNH hydrolase"/>
    <property type="match status" value="1"/>
</dbReference>
<dbReference type="InterPro" id="IPR051532">
    <property type="entry name" value="Ester_Hydrolysis_Enzymes"/>
</dbReference>
<evidence type="ECO:0000313" key="3">
    <source>
        <dbReference type="EMBL" id="AWO00348.1"/>
    </source>
</evidence>
<dbReference type="Pfam" id="PF00326">
    <property type="entry name" value="Peptidase_S9"/>
    <property type="match status" value="1"/>
</dbReference>
<organism evidence="3 4">
    <name type="scientific">Chitinophaga alhagiae</name>
    <dbReference type="NCBI Taxonomy" id="2203219"/>
    <lineage>
        <taxon>Bacteria</taxon>
        <taxon>Pseudomonadati</taxon>
        <taxon>Bacteroidota</taxon>
        <taxon>Chitinophagia</taxon>
        <taxon>Chitinophagales</taxon>
        <taxon>Chitinophagaceae</taxon>
        <taxon>Chitinophaga</taxon>
    </lineage>
</organism>
<dbReference type="SUPFAM" id="SSF53474">
    <property type="entry name" value="alpha/beta-Hydrolases"/>
    <property type="match status" value="1"/>
</dbReference>
<evidence type="ECO:0000313" key="4">
    <source>
        <dbReference type="Proteomes" id="UP000246099"/>
    </source>
</evidence>
<proteinExistence type="predicted"/>
<dbReference type="Proteomes" id="UP000246099">
    <property type="component" value="Chromosome"/>
</dbReference>
<dbReference type="InterPro" id="IPR029058">
    <property type="entry name" value="AB_hydrolase_fold"/>
</dbReference>
<dbReference type="InterPro" id="IPR001375">
    <property type="entry name" value="Peptidase_S9_cat"/>
</dbReference>
<gene>
    <name evidence="3" type="ORF">DLD77_00815</name>
</gene>
<evidence type="ECO:0000259" key="1">
    <source>
        <dbReference type="Pfam" id="PF00326"/>
    </source>
</evidence>
<evidence type="ECO:0008006" key="5">
    <source>
        <dbReference type="Google" id="ProtNLM"/>
    </source>
</evidence>
<feature type="domain" description="SGNH hydrolase-type esterase" evidence="2">
    <location>
        <begin position="342"/>
        <end position="503"/>
    </location>
</feature>
<sequence length="515" mass="57446">MTCFSRETGSADILYPIFCRATIIDMGLFAGTVLRGTFFFLFTMAAFHAGAASPCADSVLRFQTADGVRFGMWGKRTGTAPAPVLFILASTIDETLGSGYFRQCGTRLSKENGWLCVSLDLPFHGELHTENGQNNLAEWAAAARRKEDFVASNNARMRSVLDYLVRHGYANDTLVFACGTSRGGYLALQFAAYDQRVKAVAAFAPVTKLTALREFEGMTEEGLLPSFRLNKQLDKLAGRHCWLVIGDRDARVNTDDAVQFARNLSARIAERKEGGSVELNVMPEPRGHTTPPGAADKAVEWFRRQAPDHLPRWDSTARPDIYYSRVELFRSLPHSGKDIVLLGNSITFWGDWNMLLASPRIKNRGIPGDNTFGVLERINEVTEGKPAKVFLLIGINDLAKNIPDSVIVRNYKQIIAQIEKGSPGTKIYFQTLLPTQNILNKRSPIYNNNDRIRKINASIRELGALNKRVVIVDLYPHFADAGGRLKREYTWDGVHLNLAGYKRWAAILEAEKILK</sequence>
<feature type="domain" description="Peptidase S9 prolyl oligopeptidase catalytic" evidence="1">
    <location>
        <begin position="160"/>
        <end position="289"/>
    </location>
</feature>
<dbReference type="InterPro" id="IPR036514">
    <property type="entry name" value="SGNH_hydro_sf"/>
</dbReference>
<protein>
    <recommendedName>
        <fullName evidence="5">G-D-S-L family lipolytic protein</fullName>
    </recommendedName>
</protein>
<reference evidence="3 4" key="1">
    <citation type="submission" date="2018-05" db="EMBL/GenBank/DDBJ databases">
        <title>Chitinophaga sp. nov., isolated from rhizosphere soil of Alhagi.</title>
        <authorList>
            <person name="Liu Y."/>
        </authorList>
    </citation>
    <scope>NUCLEOTIDE SEQUENCE [LARGE SCALE GENOMIC DNA]</scope>
    <source>
        <strain evidence="3 4">T22</strain>
    </source>
</reference>
<dbReference type="PANTHER" id="PTHR30383">
    <property type="entry name" value="THIOESTERASE 1/PROTEASE 1/LYSOPHOSPHOLIPASE L1"/>
    <property type="match status" value="1"/>
</dbReference>
<dbReference type="PANTHER" id="PTHR30383:SF5">
    <property type="entry name" value="SGNH HYDROLASE-TYPE ESTERASE DOMAIN-CONTAINING PROTEIN"/>
    <property type="match status" value="1"/>
</dbReference>
<dbReference type="EMBL" id="CP029600">
    <property type="protein sequence ID" value="AWO00348.1"/>
    <property type="molecule type" value="Genomic_DNA"/>
</dbReference>
<keyword evidence="4" id="KW-1185">Reference proteome</keyword>
<dbReference type="SUPFAM" id="SSF52266">
    <property type="entry name" value="SGNH hydrolase"/>
    <property type="match status" value="1"/>
</dbReference>
<accession>A0ABN5LLR7</accession>